<evidence type="ECO:0000313" key="2">
    <source>
        <dbReference type="EMBL" id="QEG21384.1"/>
    </source>
</evidence>
<dbReference type="EMBL" id="CP042912">
    <property type="protein sequence ID" value="QEG21384.1"/>
    <property type="molecule type" value="Genomic_DNA"/>
</dbReference>
<evidence type="ECO:0000256" key="1">
    <source>
        <dbReference type="SAM" id="Phobius"/>
    </source>
</evidence>
<reference evidence="2 3" key="1">
    <citation type="submission" date="2019-08" db="EMBL/GenBank/DDBJ databases">
        <title>Deep-cultivation of Planctomycetes and their phenomic and genomic characterization uncovers novel biology.</title>
        <authorList>
            <person name="Wiegand S."/>
            <person name="Jogler M."/>
            <person name="Boedeker C."/>
            <person name="Pinto D."/>
            <person name="Vollmers J."/>
            <person name="Rivas-Marin E."/>
            <person name="Kohn T."/>
            <person name="Peeters S.H."/>
            <person name="Heuer A."/>
            <person name="Rast P."/>
            <person name="Oberbeckmann S."/>
            <person name="Bunk B."/>
            <person name="Jeske O."/>
            <person name="Meyerdierks A."/>
            <person name="Storesund J.E."/>
            <person name="Kallscheuer N."/>
            <person name="Luecker S."/>
            <person name="Lage O.M."/>
            <person name="Pohl T."/>
            <person name="Merkel B.J."/>
            <person name="Hornburger P."/>
            <person name="Mueller R.-W."/>
            <person name="Bruemmer F."/>
            <person name="Labrenz M."/>
            <person name="Spormann A.M."/>
            <person name="Op den Camp H."/>
            <person name="Overmann J."/>
            <person name="Amann R."/>
            <person name="Jetten M.S.M."/>
            <person name="Mascher T."/>
            <person name="Medema M.H."/>
            <person name="Devos D.P."/>
            <person name="Kaster A.-K."/>
            <person name="Ovreas L."/>
            <person name="Rohde M."/>
            <person name="Galperin M.Y."/>
            <person name="Jogler C."/>
        </authorList>
    </citation>
    <scope>NUCLEOTIDE SEQUENCE [LARGE SCALE GENOMIC DNA]</scope>
    <source>
        <strain evidence="2 3">FC18</strain>
    </source>
</reference>
<accession>A0A5B9P535</accession>
<keyword evidence="1" id="KW-1133">Transmembrane helix</keyword>
<keyword evidence="1" id="KW-0472">Membrane</keyword>
<gene>
    <name evidence="2" type="ORF">MFFC18_12400</name>
</gene>
<proteinExistence type="predicted"/>
<evidence type="ECO:0000313" key="3">
    <source>
        <dbReference type="Proteomes" id="UP000322214"/>
    </source>
</evidence>
<feature type="transmembrane region" description="Helical" evidence="1">
    <location>
        <begin position="53"/>
        <end position="76"/>
    </location>
</feature>
<sequence length="148" mass="15198">MPNLLRNIIAVVAGIVLGSIANIILVSIGPVIVPMPEGADVSTMEKLAESMKLFGPANFIFPFLGHAIGTLVGAFVAAKIAASYKLPIAIGIGFFFLIGGIAAINMLGGPIWFNALDLIVAYLPMGWLGGVLAGAKNNPITESVAAPV</sequence>
<keyword evidence="3" id="KW-1185">Reference proteome</keyword>
<dbReference type="OrthoDB" id="6025129at2"/>
<dbReference type="RefSeq" id="WP_075081625.1">
    <property type="nucleotide sequence ID" value="NZ_CP042912.1"/>
</dbReference>
<name>A0A5B9P535_9BACT</name>
<organism evidence="2 3">
    <name type="scientific">Mariniblastus fucicola</name>
    <dbReference type="NCBI Taxonomy" id="980251"/>
    <lineage>
        <taxon>Bacteria</taxon>
        <taxon>Pseudomonadati</taxon>
        <taxon>Planctomycetota</taxon>
        <taxon>Planctomycetia</taxon>
        <taxon>Pirellulales</taxon>
        <taxon>Pirellulaceae</taxon>
        <taxon>Mariniblastus</taxon>
    </lineage>
</organism>
<dbReference type="Proteomes" id="UP000322214">
    <property type="component" value="Chromosome"/>
</dbReference>
<feature type="transmembrane region" description="Helical" evidence="1">
    <location>
        <begin position="88"/>
        <end position="113"/>
    </location>
</feature>
<feature type="transmembrane region" description="Helical" evidence="1">
    <location>
        <begin position="119"/>
        <end position="135"/>
    </location>
</feature>
<dbReference type="AlphaFoldDB" id="A0A5B9P535"/>
<feature type="transmembrane region" description="Helical" evidence="1">
    <location>
        <begin position="7"/>
        <end position="33"/>
    </location>
</feature>
<protein>
    <submittedName>
        <fullName evidence="2">Uncharacterized protein</fullName>
    </submittedName>
</protein>
<keyword evidence="1" id="KW-0812">Transmembrane</keyword>
<dbReference type="KEGG" id="mff:MFFC18_12400"/>